<gene>
    <name evidence="1" type="ORF">ERS008198_03459</name>
</gene>
<evidence type="ECO:0000313" key="2">
    <source>
        <dbReference type="Proteomes" id="UP000041314"/>
    </source>
</evidence>
<organism evidence="1 2">
    <name type="scientific">Salmonella enterica subsp. enterica serovar Bovismorbificans</name>
    <dbReference type="NCBI Taxonomy" id="58097"/>
    <lineage>
        <taxon>Bacteria</taxon>
        <taxon>Pseudomonadati</taxon>
        <taxon>Pseudomonadota</taxon>
        <taxon>Gammaproteobacteria</taxon>
        <taxon>Enterobacterales</taxon>
        <taxon>Enterobacteriaceae</taxon>
        <taxon>Salmonella</taxon>
    </lineage>
</organism>
<reference evidence="1 2" key="1">
    <citation type="submission" date="2015-03" db="EMBL/GenBank/DDBJ databases">
        <authorList>
            <consortium name="Pathogen Informatics"/>
        </authorList>
    </citation>
    <scope>NUCLEOTIDE SEQUENCE [LARGE SCALE GENOMIC DNA]</scope>
    <source>
        <strain evidence="1 2">A1104</strain>
    </source>
</reference>
<dbReference type="EMBL" id="CQPA01000033">
    <property type="protein sequence ID" value="CNU74284.1"/>
    <property type="molecule type" value="Genomic_DNA"/>
</dbReference>
<evidence type="ECO:0000313" key="1">
    <source>
        <dbReference type="EMBL" id="CNU74284.1"/>
    </source>
</evidence>
<dbReference type="AlphaFoldDB" id="A0A655DM11"/>
<proteinExistence type="predicted"/>
<protein>
    <submittedName>
        <fullName evidence="1">Uncharacterized protein</fullName>
    </submittedName>
</protein>
<sequence>MLQHQQRVDGFLHASRTQRVAGHRFGRGDSRAVIAKHFTDCTEFFHVAYRSRGTVRVQVVDRRVYAVHRHLHATYCAFTRRSNHVCAIGCCAVTDDFRIDMRAARQSVFQLFDNNHTATARDDKPITVRIIGTGRFFRRIVIFGGQCAHRIELTGHFPAQLFAAASKNDVLFAQLDLFNRIADTVCGGRASGANGVVHTINFKRRSEAGGNAGCHCFRHHIRANGFQTTRTTHGVCAKDLEFRGAAAGTCNQADTRVILIDFRRQTGVGHCLLHRQISIDGGVAHKAHDFAVNEASGIQFYVAPYLATHAGVLQLLRESDP</sequence>
<name>A0A655DM11_SALET</name>
<dbReference type="Proteomes" id="UP000041314">
    <property type="component" value="Unassembled WGS sequence"/>
</dbReference>
<accession>A0A655DM11</accession>